<accession>A0A3N4L231</accession>
<reference evidence="2 3" key="1">
    <citation type="journal article" date="2018" name="Nat. Ecol. Evol.">
        <title>Pezizomycetes genomes reveal the molecular basis of ectomycorrhizal truffle lifestyle.</title>
        <authorList>
            <person name="Murat C."/>
            <person name="Payen T."/>
            <person name="Noel B."/>
            <person name="Kuo A."/>
            <person name="Morin E."/>
            <person name="Chen J."/>
            <person name="Kohler A."/>
            <person name="Krizsan K."/>
            <person name="Balestrini R."/>
            <person name="Da Silva C."/>
            <person name="Montanini B."/>
            <person name="Hainaut M."/>
            <person name="Levati E."/>
            <person name="Barry K.W."/>
            <person name="Belfiori B."/>
            <person name="Cichocki N."/>
            <person name="Clum A."/>
            <person name="Dockter R.B."/>
            <person name="Fauchery L."/>
            <person name="Guy J."/>
            <person name="Iotti M."/>
            <person name="Le Tacon F."/>
            <person name="Lindquist E.A."/>
            <person name="Lipzen A."/>
            <person name="Malagnac F."/>
            <person name="Mello A."/>
            <person name="Molinier V."/>
            <person name="Miyauchi S."/>
            <person name="Poulain J."/>
            <person name="Riccioni C."/>
            <person name="Rubini A."/>
            <person name="Sitrit Y."/>
            <person name="Splivallo R."/>
            <person name="Traeger S."/>
            <person name="Wang M."/>
            <person name="Zifcakova L."/>
            <person name="Wipf D."/>
            <person name="Zambonelli A."/>
            <person name="Paolocci F."/>
            <person name="Nowrousian M."/>
            <person name="Ottonello S."/>
            <person name="Baldrian P."/>
            <person name="Spatafora J.W."/>
            <person name="Henrissat B."/>
            <person name="Nagy L.G."/>
            <person name="Aury J.M."/>
            <person name="Wincker P."/>
            <person name="Grigoriev I.V."/>
            <person name="Bonfante P."/>
            <person name="Martin F.M."/>
        </authorList>
    </citation>
    <scope>NUCLEOTIDE SEQUENCE [LARGE SCALE GENOMIC DNA]</scope>
    <source>
        <strain evidence="2 3">CCBAS932</strain>
    </source>
</reference>
<organism evidence="2 3">
    <name type="scientific">Morchella conica CCBAS932</name>
    <dbReference type="NCBI Taxonomy" id="1392247"/>
    <lineage>
        <taxon>Eukaryota</taxon>
        <taxon>Fungi</taxon>
        <taxon>Dikarya</taxon>
        <taxon>Ascomycota</taxon>
        <taxon>Pezizomycotina</taxon>
        <taxon>Pezizomycetes</taxon>
        <taxon>Pezizales</taxon>
        <taxon>Morchellaceae</taxon>
        <taxon>Morchella</taxon>
    </lineage>
</organism>
<dbReference type="InParanoid" id="A0A3N4L231"/>
<keyword evidence="1" id="KW-0732">Signal</keyword>
<evidence type="ECO:0000313" key="3">
    <source>
        <dbReference type="Proteomes" id="UP000277580"/>
    </source>
</evidence>
<dbReference type="Proteomes" id="UP000277580">
    <property type="component" value="Unassembled WGS sequence"/>
</dbReference>
<evidence type="ECO:0000313" key="2">
    <source>
        <dbReference type="EMBL" id="RPB16874.1"/>
    </source>
</evidence>
<sequence>MYHPTLLLTLMAGSTLAAFSFNTAVTEGFTFDGRLPTTGVSSACSTAYSASIDCDASFLQLRDSTEGPSLFTKAGLDKVCTTACIDSLNAWDRKLHQECTDQDKLFAEEQNLVYLSTALDGTYLIQENLYWPFCLRDSTTGTFCLIDTSLPEWPTLAAANDASAVSAFCGSDCRMQESFLMNLYYNDYDLVDAEAVCTGLNVSSLPMSVNMETTFGSVPSSQEGVIGDNTGGKILGGDYSWEFLMKGARSASSAGSAAGSTAGSVAAGGEAKGVAMKAEIPGVVFFLAVAGAGALLM</sequence>
<evidence type="ECO:0000256" key="1">
    <source>
        <dbReference type="SAM" id="SignalP"/>
    </source>
</evidence>
<dbReference type="AlphaFoldDB" id="A0A3N4L231"/>
<protein>
    <submittedName>
        <fullName evidence="2">Uncharacterized protein</fullName>
    </submittedName>
</protein>
<proteinExistence type="predicted"/>
<feature type="chain" id="PRO_5017935886" evidence="1">
    <location>
        <begin position="18"/>
        <end position="297"/>
    </location>
</feature>
<name>A0A3N4L231_9PEZI</name>
<gene>
    <name evidence="2" type="ORF">P167DRAFT_516122</name>
</gene>
<feature type="signal peptide" evidence="1">
    <location>
        <begin position="1"/>
        <end position="17"/>
    </location>
</feature>
<dbReference type="OrthoDB" id="5985073at2759"/>
<keyword evidence="3" id="KW-1185">Reference proteome</keyword>
<dbReference type="EMBL" id="ML119107">
    <property type="protein sequence ID" value="RPB16874.1"/>
    <property type="molecule type" value="Genomic_DNA"/>
</dbReference>